<protein>
    <submittedName>
        <fullName evidence="1">Uncharacterized protein</fullName>
    </submittedName>
</protein>
<name>A0AAV4LF79_9BACL</name>
<gene>
    <name evidence="1" type="ORF">DNHGIG_20140</name>
</gene>
<dbReference type="RefSeq" id="WP_282199564.1">
    <property type="nucleotide sequence ID" value="NZ_BOQE01000001.1"/>
</dbReference>
<sequence>MDPTIFDNLKVVLEGSIYDIDRDGIIVVVDRADLVDLARMQRYFRMGYVLTEARDTITCEVEINSQVRDFAAELQAMRLVDEKPGVRVSLCFRVENWKHDDTKMDVIHEKMKQLWEDTIIDHSLEKSMDLESGTEENRYICTLMFRNKIDESNVEEIPRLLEHTVKTMEWLLTLLHT</sequence>
<reference evidence="1" key="1">
    <citation type="journal article" date="2023" name="Int. J. Syst. Evol. Microbiol.">
        <title>Collibacillus ludicampi gen. nov., sp. nov., a new soil bacterium of the family Alicyclobacillaceae.</title>
        <authorList>
            <person name="Jojima T."/>
            <person name="Ioku Y."/>
            <person name="Fukuta Y."/>
            <person name="Shirasaka N."/>
            <person name="Matsumura Y."/>
            <person name="Mori M."/>
        </authorList>
    </citation>
    <scope>NUCLEOTIDE SEQUENCE</scope>
    <source>
        <strain evidence="1">TP075</strain>
    </source>
</reference>
<dbReference type="AlphaFoldDB" id="A0AAV4LF79"/>
<proteinExistence type="predicted"/>
<comment type="caution">
    <text evidence="1">The sequence shown here is derived from an EMBL/GenBank/DDBJ whole genome shotgun (WGS) entry which is preliminary data.</text>
</comment>
<organism evidence="1 2">
    <name type="scientific">Collibacillus ludicampi</name>
    <dbReference type="NCBI Taxonomy" id="2771369"/>
    <lineage>
        <taxon>Bacteria</taxon>
        <taxon>Bacillati</taxon>
        <taxon>Bacillota</taxon>
        <taxon>Bacilli</taxon>
        <taxon>Bacillales</taxon>
        <taxon>Alicyclobacillaceae</taxon>
        <taxon>Collibacillus</taxon>
    </lineage>
</organism>
<accession>A0AAV4LF79</accession>
<keyword evidence="2" id="KW-1185">Reference proteome</keyword>
<evidence type="ECO:0000313" key="2">
    <source>
        <dbReference type="Proteomes" id="UP001057291"/>
    </source>
</evidence>
<dbReference type="EMBL" id="BOQE01000001">
    <property type="protein sequence ID" value="GIM46465.1"/>
    <property type="molecule type" value="Genomic_DNA"/>
</dbReference>
<evidence type="ECO:0000313" key="1">
    <source>
        <dbReference type="EMBL" id="GIM46465.1"/>
    </source>
</evidence>
<dbReference type="Proteomes" id="UP001057291">
    <property type="component" value="Unassembled WGS sequence"/>
</dbReference>